<evidence type="ECO:0000256" key="4">
    <source>
        <dbReference type="ARBA" id="ARBA00023002"/>
    </source>
</evidence>
<dbReference type="PANTHER" id="PTHR48075">
    <property type="entry name" value="3-HYDROXYACYL-COA DEHYDROGENASE FAMILY PROTEIN"/>
    <property type="match status" value="1"/>
</dbReference>
<dbReference type="UniPathway" id="UPA00659"/>
<dbReference type="AlphaFoldDB" id="A0A5D0MM50"/>
<evidence type="ECO:0000256" key="1">
    <source>
        <dbReference type="ARBA" id="ARBA00005005"/>
    </source>
</evidence>
<dbReference type="EMBL" id="VSIV01000053">
    <property type="protein sequence ID" value="TYB34734.1"/>
    <property type="molecule type" value="Genomic_DNA"/>
</dbReference>
<dbReference type="CDD" id="cd06558">
    <property type="entry name" value="crotonase-like"/>
    <property type="match status" value="1"/>
</dbReference>
<dbReference type="Gene3D" id="3.40.50.720">
    <property type="entry name" value="NAD(P)-binding Rossmann-like Domain"/>
    <property type="match status" value="1"/>
</dbReference>
<dbReference type="PANTHER" id="PTHR48075:SF7">
    <property type="entry name" value="3-HYDROXYACYL-COA DEHYDROGENASE-RELATED"/>
    <property type="match status" value="1"/>
</dbReference>
<dbReference type="InterPro" id="IPR001753">
    <property type="entry name" value="Enoyl-CoA_hydra/iso"/>
</dbReference>
<evidence type="ECO:0000313" key="10">
    <source>
        <dbReference type="EMBL" id="TYB34734.1"/>
    </source>
</evidence>
<evidence type="ECO:0000256" key="7">
    <source>
        <dbReference type="ARBA" id="ARBA00049556"/>
    </source>
</evidence>
<dbReference type="SUPFAM" id="SSF51735">
    <property type="entry name" value="NAD(P)-binding Rossmann-fold domains"/>
    <property type="match status" value="1"/>
</dbReference>
<keyword evidence="4" id="KW-0560">Oxidoreductase</keyword>
<dbReference type="InterPro" id="IPR008927">
    <property type="entry name" value="6-PGluconate_DH-like_C_sf"/>
</dbReference>
<dbReference type="SUPFAM" id="SSF52096">
    <property type="entry name" value="ClpP/crotonase"/>
    <property type="match status" value="1"/>
</dbReference>
<keyword evidence="3" id="KW-0442">Lipid degradation</keyword>
<dbReference type="Pfam" id="PF00378">
    <property type="entry name" value="ECH_1"/>
    <property type="match status" value="1"/>
</dbReference>
<name>A0A5D0MM50_FLESI</name>
<keyword evidence="2" id="KW-0276">Fatty acid metabolism</keyword>
<dbReference type="SUPFAM" id="SSF48179">
    <property type="entry name" value="6-phosphogluconate dehydrogenase C-terminal domain-like"/>
    <property type="match status" value="2"/>
</dbReference>
<comment type="pathway">
    <text evidence="1">Lipid metabolism; fatty acid beta-oxidation.</text>
</comment>
<gene>
    <name evidence="10" type="ORF">FXF49_02105</name>
</gene>
<evidence type="ECO:0000313" key="11">
    <source>
        <dbReference type="Proteomes" id="UP000323337"/>
    </source>
</evidence>
<evidence type="ECO:0000259" key="9">
    <source>
        <dbReference type="Pfam" id="PF02737"/>
    </source>
</evidence>
<dbReference type="Gene3D" id="1.10.1040.50">
    <property type="match status" value="1"/>
</dbReference>
<feature type="domain" description="3-hydroxyacyl-CoA dehydrogenase NAD binding" evidence="9">
    <location>
        <begin position="6"/>
        <end position="204"/>
    </location>
</feature>
<dbReference type="GO" id="GO:0003857">
    <property type="term" value="F:(3S)-3-hydroxyacyl-CoA dehydrogenase (NAD+) activity"/>
    <property type="evidence" value="ECO:0007669"/>
    <property type="project" value="UniProtKB-EC"/>
</dbReference>
<evidence type="ECO:0000256" key="5">
    <source>
        <dbReference type="ARBA" id="ARBA00023027"/>
    </source>
</evidence>
<keyword evidence="6" id="KW-0443">Lipid metabolism</keyword>
<comment type="catalytic activity">
    <reaction evidence="7">
        <text>a (3S)-3-hydroxyacyl-CoA + NAD(+) = a 3-oxoacyl-CoA + NADH + H(+)</text>
        <dbReference type="Rhea" id="RHEA:22432"/>
        <dbReference type="ChEBI" id="CHEBI:15378"/>
        <dbReference type="ChEBI" id="CHEBI:57318"/>
        <dbReference type="ChEBI" id="CHEBI:57540"/>
        <dbReference type="ChEBI" id="CHEBI:57945"/>
        <dbReference type="ChEBI" id="CHEBI:90726"/>
        <dbReference type="EC" id="1.1.1.35"/>
    </reaction>
</comment>
<organism evidence="10 11">
    <name type="scientific">Flexistipes sinusarabici</name>
    <dbReference type="NCBI Taxonomy" id="2352"/>
    <lineage>
        <taxon>Bacteria</taxon>
        <taxon>Pseudomonadati</taxon>
        <taxon>Deferribacterota</taxon>
        <taxon>Deferribacteres</taxon>
        <taxon>Deferribacterales</taxon>
        <taxon>Flexistipitaceae</taxon>
        <taxon>Flexistipes</taxon>
    </lineage>
</organism>
<dbReference type="RefSeq" id="WP_303700257.1">
    <property type="nucleotide sequence ID" value="NZ_VSIV01000053.1"/>
</dbReference>
<evidence type="ECO:0000256" key="2">
    <source>
        <dbReference type="ARBA" id="ARBA00022832"/>
    </source>
</evidence>
<proteinExistence type="predicted"/>
<keyword evidence="5" id="KW-0520">NAD</keyword>
<sequence>MRQINKAAVLGSGVMGSTIAAHLANAGIEVLVLDIVPKELTDEEKAKGLTLDDPEVRNRIVNNNIAGLKKMKPAPFYLPENIKLIETGNFEDDIHKIAEADWIIEVVVENMKIKHDVLKNKIIPNYKDGAILSTNTSGLSVNEMAEVLPENIRKNFLVTHFFNPPRYMRLLELVPCKYTDKSVVDFMEKFISKRLGKGIVFAKDTPNFVGNRIGVYLIFSAIKHLQEMNMTVEEADAAAGQAIGLPKTAVFRLADLVGVDTIGHIGKNSYDLLKDDEEREIYRLPDFLEGMIEKGLHGNKTKKGFYKKEKMEGKSVIYYYDYNSGEYKEPAKPKFNSVQTVKQLDDPGERVKRMVTFDDKGAEFAWRVLRDGLLYAFKRIPEIADDIVNVDNAMRWGFNWELGPFEIMDAIGVKKFVKKAKNDGVEVPDELEQIESFYKLENGVKYYYDLTSGEYKEVPVKYDKIDFEILKSKNKVVESNAGASVLDLGDGVFCLEFHSKMNAISGDIMTMTPKAISRAENEGVGLVIGNQGKAFSAGANLMLLAVAAAEGAFDDINMMVKQFQKATMAIKYSKVPVVAAPFNLALGGGCEYSLHSDARVAHAETYMGLVEAGVGLLPAGGGTKELAIKAIDKAAKFETDVSPFTFKYFKQIGMAQHSMGAWELFKMDYMGEGDAVCMDIDRLIYDAKTKVLDLARNYVPRKPRTDLKAPGRSVAASIKVQLWNMMQGGFITEYEKYIGEMIAEVITGGDVNAGTLISEDYLLNLEREKFLKLCGQKKTLERIQHMLKKGKPLRN</sequence>
<evidence type="ECO:0000256" key="6">
    <source>
        <dbReference type="ARBA" id="ARBA00023098"/>
    </source>
</evidence>
<dbReference type="InterPro" id="IPR006108">
    <property type="entry name" value="3HC_DH_C"/>
</dbReference>
<feature type="domain" description="3-hydroxyacyl-CoA dehydrogenase C-terminal" evidence="8">
    <location>
        <begin position="208"/>
        <end position="307"/>
    </location>
</feature>
<dbReference type="Proteomes" id="UP000323337">
    <property type="component" value="Unassembled WGS sequence"/>
</dbReference>
<dbReference type="Pfam" id="PF00725">
    <property type="entry name" value="3HCDH"/>
    <property type="match status" value="1"/>
</dbReference>
<dbReference type="InterPro" id="IPR029045">
    <property type="entry name" value="ClpP/crotonase-like_dom_sf"/>
</dbReference>
<protein>
    <submittedName>
        <fullName evidence="10">3-hydroxyacyl-CoA dehydrogenase</fullName>
    </submittedName>
</protein>
<dbReference type="InterPro" id="IPR036291">
    <property type="entry name" value="NAD(P)-bd_dom_sf"/>
</dbReference>
<dbReference type="GO" id="GO:0070403">
    <property type="term" value="F:NAD+ binding"/>
    <property type="evidence" value="ECO:0007669"/>
    <property type="project" value="InterPro"/>
</dbReference>
<reference evidence="10 11" key="1">
    <citation type="submission" date="2019-08" db="EMBL/GenBank/DDBJ databases">
        <title>Genomic characterization of a novel candidate phylum (ARYD3) from a high temperature, high salinity tertiary oil reservoir in north central Oklahoma, USA.</title>
        <authorList>
            <person name="Youssef N.H."/>
            <person name="Yadav A."/>
            <person name="Elshahed M.S."/>
        </authorList>
    </citation>
    <scope>NUCLEOTIDE SEQUENCE [LARGE SCALE GENOMIC DNA]</scope>
    <source>
        <strain evidence="10">ARYD1</strain>
    </source>
</reference>
<accession>A0A5D0MM50</accession>
<evidence type="ECO:0000259" key="8">
    <source>
        <dbReference type="Pfam" id="PF00725"/>
    </source>
</evidence>
<dbReference type="GO" id="GO:0006635">
    <property type="term" value="P:fatty acid beta-oxidation"/>
    <property type="evidence" value="ECO:0007669"/>
    <property type="project" value="UniProtKB-UniPathway"/>
</dbReference>
<evidence type="ECO:0000256" key="3">
    <source>
        <dbReference type="ARBA" id="ARBA00022963"/>
    </source>
</evidence>
<dbReference type="InterPro" id="IPR006176">
    <property type="entry name" value="3-OHacyl-CoA_DH_NAD-bd"/>
</dbReference>
<comment type="caution">
    <text evidence="10">The sequence shown here is derived from an EMBL/GenBank/DDBJ whole genome shotgun (WGS) entry which is preliminary data.</text>
</comment>
<dbReference type="Gene3D" id="3.90.226.10">
    <property type="entry name" value="2-enoyl-CoA Hydratase, Chain A, domain 1"/>
    <property type="match status" value="1"/>
</dbReference>
<dbReference type="Pfam" id="PF02737">
    <property type="entry name" value="3HCDH_N"/>
    <property type="match status" value="1"/>
</dbReference>